<name>A0A914W2R4_9BILA</name>
<dbReference type="AlphaFoldDB" id="A0A914W2R4"/>
<keyword evidence="2" id="KW-1185">Reference proteome</keyword>
<evidence type="ECO:0000313" key="3">
    <source>
        <dbReference type="WBParaSite" id="PSAMB.scaffold2918size20565.g19675.t1"/>
    </source>
</evidence>
<keyword evidence="1" id="KW-0812">Transmembrane</keyword>
<keyword evidence="1" id="KW-1133">Transmembrane helix</keyword>
<feature type="transmembrane region" description="Helical" evidence="1">
    <location>
        <begin position="59"/>
        <end position="79"/>
    </location>
</feature>
<feature type="transmembrane region" description="Helical" evidence="1">
    <location>
        <begin position="27"/>
        <end position="47"/>
    </location>
</feature>
<sequence>MRRGRQKVANSLSEGAQQARRRVEYGFAVQYSAIAVCATLTWISFVIYPRIIPLDQPHWFALVAIGMILNSSISALVYVRFNQNLYEALMVFIFKRSATGGSTTFTIQAANSNNHFPTIGKVVVASTNF</sequence>
<keyword evidence="1" id="KW-0472">Membrane</keyword>
<reference evidence="3" key="1">
    <citation type="submission" date="2022-11" db="UniProtKB">
        <authorList>
            <consortium name="WormBaseParasite"/>
        </authorList>
    </citation>
    <scope>IDENTIFICATION</scope>
</reference>
<evidence type="ECO:0000256" key="1">
    <source>
        <dbReference type="SAM" id="Phobius"/>
    </source>
</evidence>
<protein>
    <submittedName>
        <fullName evidence="3">Uncharacterized protein</fullName>
    </submittedName>
</protein>
<proteinExistence type="predicted"/>
<dbReference type="Proteomes" id="UP000887566">
    <property type="component" value="Unplaced"/>
</dbReference>
<accession>A0A914W2R4</accession>
<organism evidence="2 3">
    <name type="scientific">Plectus sambesii</name>
    <dbReference type="NCBI Taxonomy" id="2011161"/>
    <lineage>
        <taxon>Eukaryota</taxon>
        <taxon>Metazoa</taxon>
        <taxon>Ecdysozoa</taxon>
        <taxon>Nematoda</taxon>
        <taxon>Chromadorea</taxon>
        <taxon>Plectida</taxon>
        <taxon>Plectina</taxon>
        <taxon>Plectoidea</taxon>
        <taxon>Plectidae</taxon>
        <taxon>Plectus</taxon>
    </lineage>
</organism>
<evidence type="ECO:0000313" key="2">
    <source>
        <dbReference type="Proteomes" id="UP000887566"/>
    </source>
</evidence>
<dbReference type="WBParaSite" id="PSAMB.scaffold2918size20565.g19675.t1">
    <property type="protein sequence ID" value="PSAMB.scaffold2918size20565.g19675.t1"/>
    <property type="gene ID" value="PSAMB.scaffold2918size20565.g19675"/>
</dbReference>